<dbReference type="RefSeq" id="WP_009531570.1">
    <property type="nucleotide sequence ID" value="NZ_ALNK01000036.1"/>
</dbReference>
<sequence>MGVILSMLLLFNNIDINKLINTVIYELKVTDNFSDDVYSISNLNDKEINKKLAGTFLEGTGKMMYMIESEKGINFRAVYAIAALESGKGKFTSGGNNYCGIKNEEYTGYREFDSRDECLIFLADILSSKFYRGRTLESIGIDYCPTDDMWASKIKELMGEI</sequence>
<name>J6HC09_9FIRM</name>
<dbReference type="Pfam" id="PF01832">
    <property type="entry name" value="Glucosaminidase"/>
    <property type="match status" value="1"/>
</dbReference>
<dbReference type="Gene3D" id="1.10.530.10">
    <property type="match status" value="1"/>
</dbReference>
<protein>
    <submittedName>
        <fullName evidence="2">Mannosyl-glycoprotein endo-beta-N-acetylglucosaminidase</fullName>
    </submittedName>
</protein>
<accession>J6HC09</accession>
<dbReference type="InterPro" id="IPR002901">
    <property type="entry name" value="MGlyc_endo_b_GlcNAc-like_dom"/>
</dbReference>
<keyword evidence="3" id="KW-1185">Reference proteome</keyword>
<proteinExistence type="predicted"/>
<evidence type="ECO:0000313" key="2">
    <source>
        <dbReference type="EMBL" id="EJU20353.1"/>
    </source>
</evidence>
<feature type="domain" description="Mannosyl-glycoprotein endo-beta-N-acetylglucosamidase-like" evidence="1">
    <location>
        <begin position="65"/>
        <end position="159"/>
    </location>
</feature>
<evidence type="ECO:0000259" key="1">
    <source>
        <dbReference type="Pfam" id="PF01832"/>
    </source>
</evidence>
<reference evidence="2 3" key="1">
    <citation type="submission" date="2012-07" db="EMBL/GenBank/DDBJ databases">
        <authorList>
            <person name="Durkin A.S."/>
            <person name="McCorrison J."/>
            <person name="Torralba M."/>
            <person name="Gillis M."/>
            <person name="Methe B."/>
            <person name="Sutton G."/>
            <person name="Nelson K.E."/>
        </authorList>
    </citation>
    <scope>NUCLEOTIDE SEQUENCE [LARGE SCALE GENOMIC DNA]</scope>
    <source>
        <strain evidence="2 3">OBRC8</strain>
    </source>
</reference>
<dbReference type="GO" id="GO:0004040">
    <property type="term" value="F:amidase activity"/>
    <property type="evidence" value="ECO:0007669"/>
    <property type="project" value="InterPro"/>
</dbReference>
<dbReference type="Proteomes" id="UP000005244">
    <property type="component" value="Unassembled WGS sequence"/>
</dbReference>
<comment type="caution">
    <text evidence="2">The sequence shown here is derived from an EMBL/GenBank/DDBJ whole genome shotgun (WGS) entry which is preliminary data.</text>
</comment>
<gene>
    <name evidence="2" type="ORF">HMPREF1143_0105</name>
</gene>
<dbReference type="AlphaFoldDB" id="J6HC09"/>
<evidence type="ECO:0000313" key="3">
    <source>
        <dbReference type="Proteomes" id="UP000005244"/>
    </source>
</evidence>
<dbReference type="EMBL" id="ALNK01000036">
    <property type="protein sequence ID" value="EJU20353.1"/>
    <property type="molecule type" value="Genomic_DNA"/>
</dbReference>
<organism evidence="2 3">
    <name type="scientific">Peptoanaerobacter stomatis</name>
    <dbReference type="NCBI Taxonomy" id="796937"/>
    <lineage>
        <taxon>Bacteria</taxon>
        <taxon>Bacillati</taxon>
        <taxon>Bacillota</taxon>
        <taxon>Clostridia</taxon>
        <taxon>Peptostreptococcales</taxon>
        <taxon>Filifactoraceae</taxon>
        <taxon>Peptoanaerobacter</taxon>
    </lineage>
</organism>